<protein>
    <submittedName>
        <fullName evidence="1">Uncharacterized protein</fullName>
    </submittedName>
</protein>
<gene>
    <name evidence="1" type="ORF">UV26_C0016G0005</name>
</gene>
<organism evidence="1 2">
    <name type="scientific">candidate division WWE3 bacterium GW2011_GWF2_42_42</name>
    <dbReference type="NCBI Taxonomy" id="1619142"/>
    <lineage>
        <taxon>Bacteria</taxon>
        <taxon>Katanobacteria</taxon>
    </lineage>
</organism>
<dbReference type="EMBL" id="LCDU01000016">
    <property type="protein sequence ID" value="KKS59750.1"/>
    <property type="molecule type" value="Genomic_DNA"/>
</dbReference>
<reference evidence="1 2" key="1">
    <citation type="journal article" date="2015" name="Nature">
        <title>rRNA introns, odd ribosomes, and small enigmatic genomes across a large radiation of phyla.</title>
        <authorList>
            <person name="Brown C.T."/>
            <person name="Hug L.A."/>
            <person name="Thomas B.C."/>
            <person name="Sharon I."/>
            <person name="Castelle C.J."/>
            <person name="Singh A."/>
            <person name="Wilkins M.J."/>
            <person name="Williams K.H."/>
            <person name="Banfield J.F."/>
        </authorList>
    </citation>
    <scope>NUCLEOTIDE SEQUENCE [LARGE SCALE GENOMIC DNA]</scope>
</reference>
<dbReference type="AlphaFoldDB" id="A0A0G1AFD3"/>
<sequence length="271" mass="32152">MDTYKNVKNNTKCQKIQQDAISKEEKEKLISIKNMYEKFGTLQEVATRMELTKPRVWQMMKRGHRLGLFHYVINRKHKLNQLTKSVSRDNIVNLIKKGYRVSEICSELSLRPPELNTLRDFYKIRLKSNTRLAKRERYLGKYLEFVTRLGHHPSTRELVKSKTGRSLYGNIWMYWGGINNFRKINNIDKPGFRVTEKFKQGRRKSVRGKQLGKMERLERVRDFIKSNGKVSSKDIRAALNLRISTTILYLKELVENRTIKTDGEARSRKYY</sequence>
<accession>A0A0G1AFD3</accession>
<proteinExistence type="predicted"/>
<dbReference type="Proteomes" id="UP000034678">
    <property type="component" value="Unassembled WGS sequence"/>
</dbReference>
<name>A0A0G1AFD3_UNCKA</name>
<evidence type="ECO:0000313" key="1">
    <source>
        <dbReference type="EMBL" id="KKS59750.1"/>
    </source>
</evidence>
<comment type="caution">
    <text evidence="1">The sequence shown here is derived from an EMBL/GenBank/DDBJ whole genome shotgun (WGS) entry which is preliminary data.</text>
</comment>
<dbReference type="STRING" id="1619142.UV26_C0016G0005"/>
<evidence type="ECO:0000313" key="2">
    <source>
        <dbReference type="Proteomes" id="UP000034678"/>
    </source>
</evidence>